<dbReference type="PATRIC" id="fig|1339352.3.peg.4059"/>
<organism evidence="2 3">
    <name type="scientific">Phocaeicola vulgatus str. 3975 RP4</name>
    <dbReference type="NCBI Taxonomy" id="1339352"/>
    <lineage>
        <taxon>Bacteria</taxon>
        <taxon>Pseudomonadati</taxon>
        <taxon>Bacteroidota</taxon>
        <taxon>Bacteroidia</taxon>
        <taxon>Bacteroidales</taxon>
        <taxon>Bacteroidaceae</taxon>
        <taxon>Phocaeicola</taxon>
    </lineage>
</organism>
<feature type="domain" description="WYL" evidence="1">
    <location>
        <begin position="148"/>
        <end position="215"/>
    </location>
</feature>
<evidence type="ECO:0000259" key="1">
    <source>
        <dbReference type="Pfam" id="PF13280"/>
    </source>
</evidence>
<dbReference type="Proteomes" id="UP000027661">
    <property type="component" value="Unassembled WGS sequence"/>
</dbReference>
<dbReference type="PANTHER" id="PTHR34580">
    <property type="match status" value="1"/>
</dbReference>
<protein>
    <submittedName>
        <fullName evidence="2">WYL domain protein</fullName>
    </submittedName>
</protein>
<dbReference type="EMBL" id="JNHM01000164">
    <property type="protein sequence ID" value="KDS44383.1"/>
    <property type="molecule type" value="Genomic_DNA"/>
</dbReference>
<dbReference type="RefSeq" id="WP_008668178.1">
    <property type="nucleotide sequence ID" value="NZ_JNHM01000164.1"/>
</dbReference>
<proteinExistence type="predicted"/>
<sequence>MPANKNAVIRYQKLDELLSDRHHHYTMVEITDKVNDYLVDLGYEEVTRRCLEKDINFMEERPFCAPIKRFTSNGFRCIKYGRSNFSIFTKELTKEEESLLSEVINTIGQFEGVPNFEWLDALQEQLGTKNHRQIISFSSAVKLKNSNLLASLYDAVSNEQVISVIYKRFEDENADTLIVHPYYLKEYNKRWYLVCYDEVRNFICTLALDRFEDFTPMPEKKLVPMTAEVEHRFDNSIGITVLDNQEPEHVVFWTSDKESNYIETKKMHHSQGTLDEEASTIYRKKYNLPDGGKFFSLYCQDTYELRRELCSHFSDIIVLEPKRLVLEIKTEVSKMKSLYDNI</sequence>
<name>A0A069SB34_PHOVU</name>
<dbReference type="InterPro" id="IPR051534">
    <property type="entry name" value="CBASS_pafABC_assoc_protein"/>
</dbReference>
<dbReference type="AlphaFoldDB" id="A0A069SB34"/>
<dbReference type="InterPro" id="IPR026881">
    <property type="entry name" value="WYL_dom"/>
</dbReference>
<dbReference type="PANTHER" id="PTHR34580:SF9">
    <property type="entry name" value="SLL5097 PROTEIN"/>
    <property type="match status" value="1"/>
</dbReference>
<evidence type="ECO:0000313" key="3">
    <source>
        <dbReference type="Proteomes" id="UP000027661"/>
    </source>
</evidence>
<dbReference type="PROSITE" id="PS52050">
    <property type="entry name" value="WYL"/>
    <property type="match status" value="1"/>
</dbReference>
<accession>A0A069SB34</accession>
<evidence type="ECO:0000313" key="2">
    <source>
        <dbReference type="EMBL" id="KDS44383.1"/>
    </source>
</evidence>
<gene>
    <name evidence="2" type="ORF">M099_4331</name>
</gene>
<reference evidence="2 3" key="1">
    <citation type="submission" date="2014-04" db="EMBL/GenBank/DDBJ databases">
        <authorList>
            <person name="Sears C."/>
            <person name="Carroll K."/>
            <person name="Sack B.R."/>
            <person name="Qadri F."/>
            <person name="Myers L.L."/>
            <person name="Chung G.-T."/>
            <person name="Escheverria P."/>
            <person name="Fraser C.M."/>
            <person name="Sadzewicz L."/>
            <person name="Shefchek K.A."/>
            <person name="Tallon L."/>
            <person name="Das S.P."/>
            <person name="Daugherty S."/>
            <person name="Mongodin E.F."/>
        </authorList>
    </citation>
    <scope>NUCLEOTIDE SEQUENCE [LARGE SCALE GENOMIC DNA]</scope>
    <source>
        <strain evidence="2 3">3975 RP4</strain>
    </source>
</reference>
<dbReference type="Pfam" id="PF13280">
    <property type="entry name" value="WYL"/>
    <property type="match status" value="1"/>
</dbReference>
<comment type="caution">
    <text evidence="2">The sequence shown here is derived from an EMBL/GenBank/DDBJ whole genome shotgun (WGS) entry which is preliminary data.</text>
</comment>